<feature type="transmembrane region" description="Helical" evidence="1">
    <location>
        <begin position="45"/>
        <end position="67"/>
    </location>
</feature>
<comment type="caution">
    <text evidence="2">The sequence shown here is derived from an EMBL/GenBank/DDBJ whole genome shotgun (WGS) entry which is preliminary data.</text>
</comment>
<evidence type="ECO:0000256" key="1">
    <source>
        <dbReference type="SAM" id="Phobius"/>
    </source>
</evidence>
<sequence>MTGYPNWLSAMRVHLLTVAAGDLAREAAHLPLYTLWRTGTAGEKLFAVVLGDLLIALASLARGLGLVLAGHRDWPVRRFGAVAALTVAFGLGYTAFSEWLNAVVRESQWSGGQRRHFRPGSRPGPLDFNVAARARRAEPVRPWRSSRHLAGTGVAYRVIREVSGFPAVAFGLISGAGRG</sequence>
<proteinExistence type="predicted"/>
<name>A0ABR7R2R8_9PROT</name>
<protein>
    <submittedName>
        <fullName evidence="2">Uncharacterized protein</fullName>
    </submittedName>
</protein>
<keyword evidence="3" id="KW-1185">Reference proteome</keyword>
<evidence type="ECO:0000313" key="2">
    <source>
        <dbReference type="EMBL" id="MBC9176006.1"/>
    </source>
</evidence>
<keyword evidence="1" id="KW-0472">Membrane</keyword>
<evidence type="ECO:0000313" key="3">
    <source>
        <dbReference type="Proteomes" id="UP000603940"/>
    </source>
</evidence>
<organism evidence="2 3">
    <name type="scientific">Pseudoroseomonas ludipueritiae</name>
    <dbReference type="NCBI Taxonomy" id="198093"/>
    <lineage>
        <taxon>Bacteria</taxon>
        <taxon>Pseudomonadati</taxon>
        <taxon>Pseudomonadota</taxon>
        <taxon>Alphaproteobacteria</taxon>
        <taxon>Acetobacterales</taxon>
        <taxon>Acetobacteraceae</taxon>
        <taxon>Pseudoroseomonas</taxon>
    </lineage>
</organism>
<accession>A0ABR7R2R8</accession>
<dbReference type="RefSeq" id="WP_187777165.1">
    <property type="nucleotide sequence ID" value="NZ_JACTUZ010000006.1"/>
</dbReference>
<gene>
    <name evidence="2" type="ORF">IBL25_03485</name>
</gene>
<keyword evidence="1" id="KW-0812">Transmembrane</keyword>
<keyword evidence="1" id="KW-1133">Transmembrane helix</keyword>
<dbReference type="Proteomes" id="UP000603940">
    <property type="component" value="Unassembled WGS sequence"/>
</dbReference>
<reference evidence="2 3" key="1">
    <citation type="journal article" date="2009" name="Int. J. Syst. Evol. Microbiol.">
        <title>Transfer of Teichococcus ludipueritiae and Muricoccus roseus to the genus Roseomonas, as Roseomonas ludipueritiae comb. nov. and Roseomonas rosea comb. nov., respectively, and emended description of the genus Roseomonas.</title>
        <authorList>
            <person name="Sanchez-Porro C."/>
            <person name="Gallego V."/>
            <person name="Busse H.J."/>
            <person name="Kampfer P."/>
            <person name="Ventosa A."/>
        </authorList>
    </citation>
    <scope>NUCLEOTIDE SEQUENCE [LARGE SCALE GENOMIC DNA]</scope>
    <source>
        <strain evidence="2 3">DSM 14915</strain>
    </source>
</reference>
<feature type="transmembrane region" description="Helical" evidence="1">
    <location>
        <begin position="79"/>
        <end position="96"/>
    </location>
</feature>
<dbReference type="EMBL" id="JACTUZ010000006">
    <property type="protein sequence ID" value="MBC9176006.1"/>
    <property type="molecule type" value="Genomic_DNA"/>
</dbReference>